<sequence length="163" mass="18465">MLCIRQTCVHSFIFPQIRIIRYPSTPSPLFRTDAPPTRLAELQFPARRTYRRGSPICTQPSAAVAKLHANHKECRVGTGKVSAVYKPIKLIKRRRRSQQEWRRVYSVQPVALIASARYILTNTDLLLARDTYRLLLTALNGRVGSRHAKLPAAPSRLAASLHL</sequence>
<reference evidence="1" key="1">
    <citation type="submission" date="2020-01" db="EMBL/GenBank/DDBJ databases">
        <authorList>
            <consortium name="DOE Joint Genome Institute"/>
            <person name="Haridas S."/>
            <person name="Albert R."/>
            <person name="Binder M."/>
            <person name="Bloem J."/>
            <person name="Labutti K."/>
            <person name="Salamov A."/>
            <person name="Andreopoulos B."/>
            <person name="Baker S.E."/>
            <person name="Barry K."/>
            <person name="Bills G."/>
            <person name="Bluhm B.H."/>
            <person name="Cannon C."/>
            <person name="Castanera R."/>
            <person name="Culley D.E."/>
            <person name="Daum C."/>
            <person name="Ezra D."/>
            <person name="Gonzalez J.B."/>
            <person name="Henrissat B."/>
            <person name="Kuo A."/>
            <person name="Liang C."/>
            <person name="Lipzen A."/>
            <person name="Lutzoni F."/>
            <person name="Magnuson J."/>
            <person name="Mondo S."/>
            <person name="Nolan M."/>
            <person name="Ohm R."/>
            <person name="Pangilinan J."/>
            <person name="Park H.-J."/>
            <person name="Ramirez L."/>
            <person name="Alfaro M."/>
            <person name="Sun H."/>
            <person name="Tritt A."/>
            <person name="Yoshinaga Y."/>
            <person name="Zwiers L.-H."/>
            <person name="Turgeon B.G."/>
            <person name="Goodwin S.B."/>
            <person name="Spatafora J.W."/>
            <person name="Crous P.W."/>
            <person name="Grigoriev I.V."/>
        </authorList>
    </citation>
    <scope>NUCLEOTIDE SEQUENCE</scope>
    <source>
        <strain evidence="1">P77</strain>
    </source>
</reference>
<accession>A0A6A5KJY3</accession>
<proteinExistence type="predicted"/>
<evidence type="ECO:0000313" key="2">
    <source>
        <dbReference type="Proteomes" id="UP000800040"/>
    </source>
</evidence>
<evidence type="ECO:0000313" key="1">
    <source>
        <dbReference type="EMBL" id="KAF1835992.1"/>
    </source>
</evidence>
<keyword evidence="2" id="KW-1185">Reference proteome</keyword>
<organism evidence="1 2">
    <name type="scientific">Decorospora gaudefroyi</name>
    <dbReference type="NCBI Taxonomy" id="184978"/>
    <lineage>
        <taxon>Eukaryota</taxon>
        <taxon>Fungi</taxon>
        <taxon>Dikarya</taxon>
        <taxon>Ascomycota</taxon>
        <taxon>Pezizomycotina</taxon>
        <taxon>Dothideomycetes</taxon>
        <taxon>Pleosporomycetidae</taxon>
        <taxon>Pleosporales</taxon>
        <taxon>Pleosporineae</taxon>
        <taxon>Pleosporaceae</taxon>
        <taxon>Decorospora</taxon>
    </lineage>
</organism>
<dbReference type="AlphaFoldDB" id="A0A6A5KJY3"/>
<protein>
    <submittedName>
        <fullName evidence="1">Uncharacterized protein</fullName>
    </submittedName>
</protein>
<dbReference type="Proteomes" id="UP000800040">
    <property type="component" value="Unassembled WGS sequence"/>
</dbReference>
<dbReference type="EMBL" id="ML975279">
    <property type="protein sequence ID" value="KAF1835992.1"/>
    <property type="molecule type" value="Genomic_DNA"/>
</dbReference>
<gene>
    <name evidence="1" type="ORF">BDW02DRAFT_567447</name>
</gene>
<name>A0A6A5KJY3_9PLEO</name>